<reference evidence="1 3" key="1">
    <citation type="journal article" date="2014" name="BMC Genomics">
        <title>Genome sequence of Anopheles sinensis provides insight into genetics basis of mosquito competence for malaria parasites.</title>
        <authorList>
            <person name="Zhou D."/>
            <person name="Zhang D."/>
            <person name="Ding G."/>
            <person name="Shi L."/>
            <person name="Hou Q."/>
            <person name="Ye Y."/>
            <person name="Xu Y."/>
            <person name="Zhou H."/>
            <person name="Xiong C."/>
            <person name="Li S."/>
            <person name="Yu J."/>
            <person name="Hong S."/>
            <person name="Yu X."/>
            <person name="Zou P."/>
            <person name="Chen C."/>
            <person name="Chang X."/>
            <person name="Wang W."/>
            <person name="Lv Y."/>
            <person name="Sun Y."/>
            <person name="Ma L."/>
            <person name="Shen B."/>
            <person name="Zhu C."/>
        </authorList>
    </citation>
    <scope>NUCLEOTIDE SEQUENCE [LARGE SCALE GENOMIC DNA]</scope>
</reference>
<evidence type="ECO:0000313" key="3">
    <source>
        <dbReference type="Proteomes" id="UP000030765"/>
    </source>
</evidence>
<proteinExistence type="predicted"/>
<keyword evidence="3" id="KW-1185">Reference proteome</keyword>
<dbReference type="VEuPathDB" id="VectorBase:ASIC012540"/>
<organism evidence="1">
    <name type="scientific">Anopheles sinensis</name>
    <name type="common">Mosquito</name>
    <dbReference type="NCBI Taxonomy" id="74873"/>
    <lineage>
        <taxon>Eukaryota</taxon>
        <taxon>Metazoa</taxon>
        <taxon>Ecdysozoa</taxon>
        <taxon>Arthropoda</taxon>
        <taxon>Hexapoda</taxon>
        <taxon>Insecta</taxon>
        <taxon>Pterygota</taxon>
        <taxon>Neoptera</taxon>
        <taxon>Endopterygota</taxon>
        <taxon>Diptera</taxon>
        <taxon>Nematocera</taxon>
        <taxon>Culicoidea</taxon>
        <taxon>Culicidae</taxon>
        <taxon>Anophelinae</taxon>
        <taxon>Anopheles</taxon>
    </lineage>
</organism>
<dbReference type="Proteomes" id="UP000030765">
    <property type="component" value="Unassembled WGS sequence"/>
</dbReference>
<name>A0A084W358_ANOSI</name>
<dbReference type="EMBL" id="KE525279">
    <property type="protein sequence ID" value="KFB44652.1"/>
    <property type="molecule type" value="Genomic_DNA"/>
</dbReference>
<gene>
    <name evidence="1" type="ORF">ZHAS_00012540</name>
</gene>
<protein>
    <submittedName>
        <fullName evidence="1 2">Uncharacterized protein</fullName>
    </submittedName>
</protein>
<evidence type="ECO:0000313" key="1">
    <source>
        <dbReference type="EMBL" id="KFB44652.1"/>
    </source>
</evidence>
<dbReference type="EnsemblMetazoa" id="ASIC012540-RA">
    <property type="protein sequence ID" value="ASIC012540-PA"/>
    <property type="gene ID" value="ASIC012540"/>
</dbReference>
<sequence length="52" mass="5658">MIYRSATINLTSATALWEGIPADGFWVRSVSFQPVPLPVLSRALRASIRSGP</sequence>
<reference evidence="2" key="2">
    <citation type="submission" date="2020-05" db="UniProtKB">
        <authorList>
            <consortium name="EnsemblMetazoa"/>
        </authorList>
    </citation>
    <scope>IDENTIFICATION</scope>
</reference>
<dbReference type="AlphaFoldDB" id="A0A084W358"/>
<dbReference type="EMBL" id="ATLV01019822">
    <property type="status" value="NOT_ANNOTATED_CDS"/>
    <property type="molecule type" value="Genomic_DNA"/>
</dbReference>
<accession>A0A084W358</accession>
<evidence type="ECO:0000313" key="2">
    <source>
        <dbReference type="EnsemblMetazoa" id="ASIC012540-PA"/>
    </source>
</evidence>